<keyword evidence="8 11" id="KW-0472">Membrane</keyword>
<dbReference type="Pfam" id="PF00420">
    <property type="entry name" value="Oxidored_q2"/>
    <property type="match status" value="1"/>
</dbReference>
<keyword evidence="6 11" id="KW-1133">Transmembrane helix</keyword>
<dbReference type="RefSeq" id="YP_009344632.1">
    <property type="nucleotide sequence ID" value="NC_033539.1"/>
</dbReference>
<evidence type="ECO:0000256" key="2">
    <source>
        <dbReference type="ARBA" id="ARBA00010519"/>
    </source>
</evidence>
<reference evidence="12" key="1">
    <citation type="journal article" date="2016" name="Mitochondrial DNA Part B Resour">
        <title>The complete mitochondrial genome of Entylia carinata (Hemiptera: Membracidae).</title>
        <authorList>
            <person name="Mao M."/>
            <person name="Yang X."/>
            <person name="Bennett G."/>
        </authorList>
    </citation>
    <scope>NUCLEOTIDE SEQUENCE</scope>
</reference>
<keyword evidence="7" id="KW-0520">NAD</keyword>
<evidence type="ECO:0000256" key="9">
    <source>
        <dbReference type="ARBA" id="ARBA00031586"/>
    </source>
</evidence>
<dbReference type="GeneID" id="30901703"/>
<protein>
    <recommendedName>
        <fullName evidence="3">NADH-ubiquinone oxidoreductase chain 4L</fullName>
    </recommendedName>
    <alternativeName>
        <fullName evidence="9">NADH dehydrogenase subunit 4L</fullName>
    </alternativeName>
</protein>
<evidence type="ECO:0000256" key="4">
    <source>
        <dbReference type="ARBA" id="ARBA00022692"/>
    </source>
</evidence>
<keyword evidence="4 11" id="KW-0812">Transmembrane</keyword>
<organism evidence="12">
    <name type="scientific">Entylia carinata</name>
    <name type="common">Keeled treehopper</name>
    <dbReference type="NCBI Taxonomy" id="1464891"/>
    <lineage>
        <taxon>Eukaryota</taxon>
        <taxon>Metazoa</taxon>
        <taxon>Ecdysozoa</taxon>
        <taxon>Arthropoda</taxon>
        <taxon>Hexapoda</taxon>
        <taxon>Insecta</taxon>
        <taxon>Pterygota</taxon>
        <taxon>Neoptera</taxon>
        <taxon>Paraneoptera</taxon>
        <taxon>Hemiptera</taxon>
        <taxon>Auchenorrhyncha</taxon>
        <taxon>Membracoidea</taxon>
        <taxon>Membracidae</taxon>
        <taxon>Entylia</taxon>
    </lineage>
</organism>
<evidence type="ECO:0000256" key="3">
    <source>
        <dbReference type="ARBA" id="ARBA00016612"/>
    </source>
</evidence>
<dbReference type="CTD" id="4539"/>
<comment type="subcellular location">
    <subcellularLocation>
        <location evidence="1">Membrane</location>
        <topology evidence="1">Multi-pass membrane protein</topology>
    </subcellularLocation>
</comment>
<dbReference type="EMBL" id="KX495488">
    <property type="protein sequence ID" value="APU51897.1"/>
    <property type="molecule type" value="Genomic_DNA"/>
</dbReference>
<comment type="catalytic activity">
    <reaction evidence="10">
        <text>a ubiquinone + NADH + 5 H(+)(in) = a ubiquinol + NAD(+) + 4 H(+)(out)</text>
        <dbReference type="Rhea" id="RHEA:29091"/>
        <dbReference type="Rhea" id="RHEA-COMP:9565"/>
        <dbReference type="Rhea" id="RHEA-COMP:9566"/>
        <dbReference type="ChEBI" id="CHEBI:15378"/>
        <dbReference type="ChEBI" id="CHEBI:16389"/>
        <dbReference type="ChEBI" id="CHEBI:17976"/>
        <dbReference type="ChEBI" id="CHEBI:57540"/>
        <dbReference type="ChEBI" id="CHEBI:57945"/>
        <dbReference type="EC" id="7.1.1.2"/>
    </reaction>
</comment>
<geneLocation type="mitochondrion" evidence="12"/>
<feature type="transmembrane region" description="Helical" evidence="11">
    <location>
        <begin position="27"/>
        <end position="49"/>
    </location>
</feature>
<dbReference type="AlphaFoldDB" id="A0A343AXP9"/>
<feature type="transmembrane region" description="Helical" evidence="11">
    <location>
        <begin position="56"/>
        <end position="77"/>
    </location>
</feature>
<keyword evidence="12" id="KW-0496">Mitochondrion</keyword>
<evidence type="ECO:0000313" key="12">
    <source>
        <dbReference type="EMBL" id="APU51897.1"/>
    </source>
</evidence>
<comment type="similarity">
    <text evidence="2">Belongs to the complex I subunit 4L family.</text>
</comment>
<name>A0A343AXP9_ENTCR</name>
<dbReference type="Gene3D" id="1.10.287.3510">
    <property type="match status" value="1"/>
</dbReference>
<dbReference type="GO" id="GO:0008137">
    <property type="term" value="F:NADH dehydrogenase (ubiquinone) activity"/>
    <property type="evidence" value="ECO:0007669"/>
    <property type="project" value="UniProtKB-EC"/>
</dbReference>
<evidence type="ECO:0000256" key="7">
    <source>
        <dbReference type="ARBA" id="ARBA00023027"/>
    </source>
</evidence>
<evidence type="ECO:0000256" key="5">
    <source>
        <dbReference type="ARBA" id="ARBA00022967"/>
    </source>
</evidence>
<evidence type="ECO:0000256" key="10">
    <source>
        <dbReference type="ARBA" id="ARBA00049551"/>
    </source>
</evidence>
<accession>A0A343AXP9</accession>
<keyword evidence="5" id="KW-1278">Translocase</keyword>
<proteinExistence type="inferred from homology"/>
<dbReference type="InterPro" id="IPR039428">
    <property type="entry name" value="NUOK/Mnh_C1-like"/>
</dbReference>
<gene>
    <name evidence="12" type="primary">ND4L</name>
</gene>
<evidence type="ECO:0000256" key="8">
    <source>
        <dbReference type="ARBA" id="ARBA00023136"/>
    </source>
</evidence>
<dbReference type="GO" id="GO:0016020">
    <property type="term" value="C:membrane"/>
    <property type="evidence" value="ECO:0007669"/>
    <property type="project" value="UniProtKB-SubCell"/>
</dbReference>
<evidence type="ECO:0000256" key="11">
    <source>
        <dbReference type="SAM" id="Phobius"/>
    </source>
</evidence>
<evidence type="ECO:0000256" key="6">
    <source>
        <dbReference type="ARBA" id="ARBA00022989"/>
    </source>
</evidence>
<evidence type="ECO:0000256" key="1">
    <source>
        <dbReference type="ARBA" id="ARBA00004141"/>
    </source>
</evidence>
<sequence length="91" mass="10951">MFYCLFLMVFLGFLCLCLVRKHVFLCLISLEFIIIYLLVIVFMYCLMYYSCMYMYILMMTFFVCEGALGLGLMILFVRCHSNDYLNSMMLW</sequence>